<gene>
    <name evidence="1" type="ORF">C8A01DRAFT_15683</name>
</gene>
<proteinExistence type="predicted"/>
<feature type="non-terminal residue" evidence="1">
    <location>
        <position position="1"/>
    </location>
</feature>
<accession>A0AAN6SRZ7</accession>
<dbReference type="Proteomes" id="UP001303115">
    <property type="component" value="Unassembled WGS sequence"/>
</dbReference>
<protein>
    <submittedName>
        <fullName evidence="1">Uncharacterized protein</fullName>
    </submittedName>
</protein>
<evidence type="ECO:0000313" key="1">
    <source>
        <dbReference type="EMBL" id="KAK4040417.1"/>
    </source>
</evidence>
<keyword evidence="2" id="KW-1185">Reference proteome</keyword>
<comment type="caution">
    <text evidence="1">The sequence shown here is derived from an EMBL/GenBank/DDBJ whole genome shotgun (WGS) entry which is preliminary data.</text>
</comment>
<organism evidence="1 2">
    <name type="scientific">Parachaetomium inaequale</name>
    <dbReference type="NCBI Taxonomy" id="2588326"/>
    <lineage>
        <taxon>Eukaryota</taxon>
        <taxon>Fungi</taxon>
        <taxon>Dikarya</taxon>
        <taxon>Ascomycota</taxon>
        <taxon>Pezizomycotina</taxon>
        <taxon>Sordariomycetes</taxon>
        <taxon>Sordariomycetidae</taxon>
        <taxon>Sordariales</taxon>
        <taxon>Chaetomiaceae</taxon>
        <taxon>Parachaetomium</taxon>
    </lineage>
</organism>
<sequence>ANCYISKTLNFGQRTTSLVESVNRYLKSFLVNGNSTVFVLIRQSFYIVKEMQRNIREVTL</sequence>
<reference evidence="2" key="1">
    <citation type="journal article" date="2023" name="Mol. Phylogenet. Evol.">
        <title>Genome-scale phylogeny and comparative genomics of the fungal order Sordariales.</title>
        <authorList>
            <person name="Hensen N."/>
            <person name="Bonometti L."/>
            <person name="Westerberg I."/>
            <person name="Brannstrom I.O."/>
            <person name="Guillou S."/>
            <person name="Cros-Aarteil S."/>
            <person name="Calhoun S."/>
            <person name="Haridas S."/>
            <person name="Kuo A."/>
            <person name="Mondo S."/>
            <person name="Pangilinan J."/>
            <person name="Riley R."/>
            <person name="LaButti K."/>
            <person name="Andreopoulos B."/>
            <person name="Lipzen A."/>
            <person name="Chen C."/>
            <person name="Yan M."/>
            <person name="Daum C."/>
            <person name="Ng V."/>
            <person name="Clum A."/>
            <person name="Steindorff A."/>
            <person name="Ohm R.A."/>
            <person name="Martin F."/>
            <person name="Silar P."/>
            <person name="Natvig D.O."/>
            <person name="Lalanne C."/>
            <person name="Gautier V."/>
            <person name="Ament-Velasquez S.L."/>
            <person name="Kruys A."/>
            <person name="Hutchinson M.I."/>
            <person name="Powell A.J."/>
            <person name="Barry K."/>
            <person name="Miller A.N."/>
            <person name="Grigoriev I.V."/>
            <person name="Debuchy R."/>
            <person name="Gladieux P."/>
            <person name="Hiltunen Thoren M."/>
            <person name="Johannesson H."/>
        </authorList>
    </citation>
    <scope>NUCLEOTIDE SEQUENCE [LARGE SCALE GENOMIC DNA]</scope>
    <source>
        <strain evidence="2">CBS 284.82</strain>
    </source>
</reference>
<dbReference type="EMBL" id="MU854377">
    <property type="protein sequence ID" value="KAK4040417.1"/>
    <property type="molecule type" value="Genomic_DNA"/>
</dbReference>
<dbReference type="AlphaFoldDB" id="A0AAN6SRZ7"/>
<evidence type="ECO:0000313" key="2">
    <source>
        <dbReference type="Proteomes" id="UP001303115"/>
    </source>
</evidence>
<name>A0AAN6SRZ7_9PEZI</name>